<name>A0AAE1AXY5_9GAST</name>
<evidence type="ECO:0000256" key="1">
    <source>
        <dbReference type="SAM" id="MobiDB-lite"/>
    </source>
</evidence>
<feature type="compositionally biased region" description="Basic and acidic residues" evidence="1">
    <location>
        <begin position="14"/>
        <end position="38"/>
    </location>
</feature>
<sequence length="73" mass="8074">MKEISKKQISSTLEVKRQRDQRVGRSDSHSVRGDGVHNTRRDQAVLVLTVTEASGQVSTTHAAIKPYLCPNSN</sequence>
<feature type="region of interest" description="Disordered" evidence="1">
    <location>
        <begin position="1"/>
        <end position="38"/>
    </location>
</feature>
<dbReference type="EMBL" id="JAWDGP010001001">
    <property type="protein sequence ID" value="KAK3795739.1"/>
    <property type="molecule type" value="Genomic_DNA"/>
</dbReference>
<comment type="caution">
    <text evidence="2">The sequence shown here is derived from an EMBL/GenBank/DDBJ whole genome shotgun (WGS) entry which is preliminary data.</text>
</comment>
<dbReference type="AlphaFoldDB" id="A0AAE1AXY5"/>
<evidence type="ECO:0000313" key="3">
    <source>
        <dbReference type="Proteomes" id="UP001283361"/>
    </source>
</evidence>
<reference evidence="2" key="1">
    <citation type="journal article" date="2023" name="G3 (Bethesda)">
        <title>A reference genome for the long-term kleptoplast-retaining sea slug Elysia crispata morphotype clarki.</title>
        <authorList>
            <person name="Eastman K.E."/>
            <person name="Pendleton A.L."/>
            <person name="Shaikh M.A."/>
            <person name="Suttiyut T."/>
            <person name="Ogas R."/>
            <person name="Tomko P."/>
            <person name="Gavelis G."/>
            <person name="Widhalm J.R."/>
            <person name="Wisecaver J.H."/>
        </authorList>
    </citation>
    <scope>NUCLEOTIDE SEQUENCE</scope>
    <source>
        <strain evidence="2">ECLA1</strain>
    </source>
</reference>
<dbReference type="Proteomes" id="UP001283361">
    <property type="component" value="Unassembled WGS sequence"/>
</dbReference>
<accession>A0AAE1AXY5</accession>
<protein>
    <submittedName>
        <fullName evidence="2">Uncharacterized protein</fullName>
    </submittedName>
</protein>
<keyword evidence="3" id="KW-1185">Reference proteome</keyword>
<proteinExistence type="predicted"/>
<organism evidence="2 3">
    <name type="scientific">Elysia crispata</name>
    <name type="common">lettuce slug</name>
    <dbReference type="NCBI Taxonomy" id="231223"/>
    <lineage>
        <taxon>Eukaryota</taxon>
        <taxon>Metazoa</taxon>
        <taxon>Spiralia</taxon>
        <taxon>Lophotrochozoa</taxon>
        <taxon>Mollusca</taxon>
        <taxon>Gastropoda</taxon>
        <taxon>Heterobranchia</taxon>
        <taxon>Euthyneura</taxon>
        <taxon>Panpulmonata</taxon>
        <taxon>Sacoglossa</taxon>
        <taxon>Placobranchoidea</taxon>
        <taxon>Plakobranchidae</taxon>
        <taxon>Elysia</taxon>
    </lineage>
</organism>
<gene>
    <name evidence="2" type="ORF">RRG08_027297</name>
</gene>
<evidence type="ECO:0000313" key="2">
    <source>
        <dbReference type="EMBL" id="KAK3795739.1"/>
    </source>
</evidence>